<feature type="transmembrane region" description="Helical" evidence="1">
    <location>
        <begin position="20"/>
        <end position="43"/>
    </location>
</feature>
<proteinExistence type="predicted"/>
<evidence type="ECO:0000313" key="2">
    <source>
        <dbReference type="EMBL" id="OOG23364.1"/>
    </source>
</evidence>
<keyword evidence="1" id="KW-1133">Transmembrane helix</keyword>
<keyword evidence="1" id="KW-0812">Transmembrane</keyword>
<name>A0A1V3NEE2_9GAMM</name>
<dbReference type="RefSeq" id="WP_077279300.1">
    <property type="nucleotide sequence ID" value="NZ_MVBK01000067.1"/>
</dbReference>
<keyword evidence="1" id="KW-0472">Membrane</keyword>
<reference evidence="2 3" key="1">
    <citation type="submission" date="2017-02" db="EMBL/GenBank/DDBJ databases">
        <title>Genomic diversity within the haloalkaliphilic genus Thioalkalivibrio.</title>
        <authorList>
            <person name="Ahn A.-C."/>
            <person name="Meier-Kolthoff J."/>
            <person name="Overmars L."/>
            <person name="Richter M."/>
            <person name="Woyke T."/>
            <person name="Sorokin D.Y."/>
            <person name="Muyzer G."/>
        </authorList>
    </citation>
    <scope>NUCLEOTIDE SEQUENCE [LARGE SCALE GENOMIC DNA]</scope>
    <source>
        <strain evidence="2 3">ALJD</strain>
    </source>
</reference>
<organism evidence="2 3">
    <name type="scientific">Thioalkalivibrio denitrificans</name>
    <dbReference type="NCBI Taxonomy" id="108003"/>
    <lineage>
        <taxon>Bacteria</taxon>
        <taxon>Pseudomonadati</taxon>
        <taxon>Pseudomonadota</taxon>
        <taxon>Gammaproteobacteria</taxon>
        <taxon>Chromatiales</taxon>
        <taxon>Ectothiorhodospiraceae</taxon>
        <taxon>Thioalkalivibrio</taxon>
    </lineage>
</organism>
<sequence>MDDLADIFPPPAPAAAEAGAALTFGSWALAVLVLGVVAGAWLWRRRLALEAWWLARLLRRGRCEPREAARDGLRLMRRAFGSGIAPDLDETRRGLDAGCYGREPPQANILARDLDRLRARL</sequence>
<gene>
    <name evidence="2" type="ORF">B1C78_11490</name>
</gene>
<dbReference type="AlphaFoldDB" id="A0A1V3NEE2"/>
<evidence type="ECO:0000256" key="1">
    <source>
        <dbReference type="SAM" id="Phobius"/>
    </source>
</evidence>
<dbReference type="Proteomes" id="UP000189462">
    <property type="component" value="Unassembled WGS sequence"/>
</dbReference>
<dbReference type="STRING" id="108003.B1C78_11490"/>
<protein>
    <recommendedName>
        <fullName evidence="4">DUF4381 domain-containing protein</fullName>
    </recommendedName>
</protein>
<dbReference type="EMBL" id="MVBK01000067">
    <property type="protein sequence ID" value="OOG23364.1"/>
    <property type="molecule type" value="Genomic_DNA"/>
</dbReference>
<evidence type="ECO:0008006" key="4">
    <source>
        <dbReference type="Google" id="ProtNLM"/>
    </source>
</evidence>
<accession>A0A1V3NEE2</accession>
<evidence type="ECO:0000313" key="3">
    <source>
        <dbReference type="Proteomes" id="UP000189462"/>
    </source>
</evidence>
<keyword evidence="3" id="KW-1185">Reference proteome</keyword>
<comment type="caution">
    <text evidence="2">The sequence shown here is derived from an EMBL/GenBank/DDBJ whole genome shotgun (WGS) entry which is preliminary data.</text>
</comment>